<proteinExistence type="predicted"/>
<dbReference type="RefSeq" id="WP_181661191.1">
    <property type="nucleotide sequence ID" value="NZ_JACEHE010000026.1"/>
</dbReference>
<dbReference type="AlphaFoldDB" id="A0A7W0DS49"/>
<feature type="transmembrane region" description="Helical" evidence="2">
    <location>
        <begin position="226"/>
        <end position="247"/>
    </location>
</feature>
<evidence type="ECO:0000256" key="1">
    <source>
        <dbReference type="SAM" id="MobiDB-lite"/>
    </source>
</evidence>
<name>A0A7W0DS49_9ACTN</name>
<dbReference type="PANTHER" id="PTHR23542:SF1">
    <property type="entry name" value="MAJOR FACILITATOR SUPERFAMILY (MFS) PROFILE DOMAIN-CONTAINING PROTEIN"/>
    <property type="match status" value="1"/>
</dbReference>
<feature type="transmembrane region" description="Helical" evidence="2">
    <location>
        <begin position="182"/>
        <end position="205"/>
    </location>
</feature>
<feature type="compositionally biased region" description="Basic residues" evidence="1">
    <location>
        <begin position="397"/>
        <end position="422"/>
    </location>
</feature>
<feature type="transmembrane region" description="Helical" evidence="2">
    <location>
        <begin position="367"/>
        <end position="386"/>
    </location>
</feature>
<dbReference type="SUPFAM" id="SSF103473">
    <property type="entry name" value="MFS general substrate transporter"/>
    <property type="match status" value="1"/>
</dbReference>
<feature type="transmembrane region" description="Helical" evidence="2">
    <location>
        <begin position="305"/>
        <end position="328"/>
    </location>
</feature>
<feature type="region of interest" description="Disordered" evidence="1">
    <location>
        <begin position="393"/>
        <end position="422"/>
    </location>
</feature>
<dbReference type="Pfam" id="PF07690">
    <property type="entry name" value="MFS_1"/>
    <property type="match status" value="1"/>
</dbReference>
<keyword evidence="2" id="KW-1133">Transmembrane helix</keyword>
<keyword evidence="2" id="KW-0812">Transmembrane</keyword>
<dbReference type="InterPro" id="IPR011701">
    <property type="entry name" value="MFS"/>
</dbReference>
<protein>
    <submittedName>
        <fullName evidence="3">MFS transporter</fullName>
    </submittedName>
</protein>
<evidence type="ECO:0000313" key="4">
    <source>
        <dbReference type="Proteomes" id="UP000545761"/>
    </source>
</evidence>
<evidence type="ECO:0000313" key="3">
    <source>
        <dbReference type="EMBL" id="MBA2950262.1"/>
    </source>
</evidence>
<feature type="transmembrane region" description="Helical" evidence="2">
    <location>
        <begin position="340"/>
        <end position="361"/>
    </location>
</feature>
<keyword evidence="2" id="KW-0472">Membrane</keyword>
<dbReference type="Gene3D" id="1.20.1250.20">
    <property type="entry name" value="MFS general substrate transporter like domains"/>
    <property type="match status" value="1"/>
</dbReference>
<dbReference type="EMBL" id="JACEHE010000026">
    <property type="protein sequence ID" value="MBA2950262.1"/>
    <property type="molecule type" value="Genomic_DNA"/>
</dbReference>
<dbReference type="Proteomes" id="UP000545761">
    <property type="component" value="Unassembled WGS sequence"/>
</dbReference>
<feature type="transmembrane region" description="Helical" evidence="2">
    <location>
        <begin position="253"/>
        <end position="276"/>
    </location>
</feature>
<dbReference type="GO" id="GO:0022857">
    <property type="term" value="F:transmembrane transporter activity"/>
    <property type="evidence" value="ECO:0007669"/>
    <property type="project" value="InterPro"/>
</dbReference>
<dbReference type="PANTHER" id="PTHR23542">
    <property type="match status" value="1"/>
</dbReference>
<gene>
    <name evidence="3" type="ORF">H1D24_31860</name>
</gene>
<organism evidence="3 4">
    <name type="scientific">Streptomyces himalayensis subsp. himalayensis</name>
    <dbReference type="NCBI Taxonomy" id="2756131"/>
    <lineage>
        <taxon>Bacteria</taxon>
        <taxon>Bacillati</taxon>
        <taxon>Actinomycetota</taxon>
        <taxon>Actinomycetes</taxon>
        <taxon>Kitasatosporales</taxon>
        <taxon>Streptomycetaceae</taxon>
        <taxon>Streptomyces</taxon>
        <taxon>Streptomyces himalayensis</taxon>
    </lineage>
</organism>
<feature type="transmembrane region" description="Helical" evidence="2">
    <location>
        <begin position="55"/>
        <end position="76"/>
    </location>
</feature>
<dbReference type="InterPro" id="IPR036259">
    <property type="entry name" value="MFS_trans_sf"/>
</dbReference>
<sequence length="422" mass="42936">MNSDTSCPPDRSATRPLLAERHVARLLLGTLIGRLPNGMAPVAILLLIAEQGDSLATGGLLCALYGLASAIGQPVLGRIVDRRGQTRITTAAVLVTTVCLLLLPYAVAVAQPALAAGVVVLAGLSTPPLESNLRALWGAVLADPERRRAALALDTGAQGLIYAAGPPLVAALSALYGPNAAMTITAVVGLMGASVVLSAAPSRAWRPVGTRTGGFLGPLQHRGLRWLFLAVSGVGFALGAMNVWAVSMADRHGMALLSGLIPAALSVGSLLGGILFGRQGSQLLISAALFALVWVPLAARPGPFAATALAALPGLFLTALITSAFLTVDALAPAGTRTEAYAWLIAAVGTGQAAGTALAGALSTHPYAAALPAAGAFACLLVLVGARRRIVPGAPPRRGRHRRTPAHAARHRPRVSKTARST</sequence>
<evidence type="ECO:0000256" key="2">
    <source>
        <dbReference type="SAM" id="Phobius"/>
    </source>
</evidence>
<accession>A0A7W0DS49</accession>
<comment type="caution">
    <text evidence="3">The sequence shown here is derived from an EMBL/GenBank/DDBJ whole genome shotgun (WGS) entry which is preliminary data.</text>
</comment>
<feature type="transmembrane region" description="Helical" evidence="2">
    <location>
        <begin position="283"/>
        <end position="299"/>
    </location>
</feature>
<reference evidence="3 4" key="1">
    <citation type="submission" date="2020-07" db="EMBL/GenBank/DDBJ databases">
        <title>Streptomyces isolated from Indian soil.</title>
        <authorList>
            <person name="Mandal S."/>
            <person name="Maiti P.K."/>
        </authorList>
    </citation>
    <scope>NUCLEOTIDE SEQUENCE [LARGE SCALE GENOMIC DNA]</scope>
    <source>
        <strain evidence="3 4">PSKA28</strain>
    </source>
</reference>